<dbReference type="GO" id="GO:0042597">
    <property type="term" value="C:periplasmic space"/>
    <property type="evidence" value="ECO:0007669"/>
    <property type="project" value="UniProtKB-ARBA"/>
</dbReference>
<reference evidence="4 6" key="2">
    <citation type="journal article" date="2016" name="Front. Microbiol.">
        <title>Industrial Acetogenic Biocatalysts: A Comparative Metabolic and Genomic Analysis.</title>
        <authorList>
            <person name="Bengelsdorf F."/>
            <person name="Poehlein A."/>
            <person name="Sonja S."/>
            <person name="Erz C."/>
            <person name="Hummel T."/>
            <person name="Hoffmeister S."/>
            <person name="Daniel R."/>
            <person name="Durre P."/>
        </authorList>
    </citation>
    <scope>NUCLEOTIDE SEQUENCE [LARGE SCALE GENOMIC DNA]</scope>
    <source>
        <strain evidence="4 6">PTA-10522</strain>
    </source>
</reference>
<protein>
    <submittedName>
        <fullName evidence="3">Oligopeptide-binding protein AppA</fullName>
    </submittedName>
</protein>
<reference evidence="3 5" key="1">
    <citation type="journal article" date="2015" name="Biotechnol. Bioeng.">
        <title>Genome sequence and phenotypic characterization of Caulobacter segnis.</title>
        <authorList>
            <person name="Patel S."/>
            <person name="Fletcher B."/>
            <person name="Scott D.C."/>
            <person name="Ely B."/>
        </authorList>
    </citation>
    <scope>NUCLEOTIDE SEQUENCE [LARGE SCALE GENOMIC DNA]</scope>
    <source>
        <strain evidence="3 5">PS02</strain>
    </source>
</reference>
<sequence length="518" mass="57330">MKFNLKRKLALIFTSVLLCTSFSACTGGNSADKGSSDKQKSIIFGTNQFPSNLDPASEWNGWFVSMFGAGETLVKLNKNMQIEPLLSDSWKRVDDLTWKFHIRKEVKFDNGKPVTAQAVKASLERTLKMNPRTKEILLIDSMTADGQDITIKTKISSEAFLSNMADSSAIIVDASAPADTFAKAPVCTGPFKVKSYTPNSNVVVEKNKDYWGDKAKVDKATFKYIKDDNTRAMALQSGEIDVAQNIPSNNMSLFKDKSKYNIDKITSLRIIMSYENLNNEFLKDPAVRKAISLAVDKDTYAKTLLKNSAVPAIEPFPESLPYGNKNLTGYKHDKAAAAKLLSDAGYKDTDGDGILEKDGKKVELNLAFYTTRSELPIIAQAMQANLKEIGIGTKLQSYEVIDPALKSGNFDLGLYSVNTATSGDPQFFLELYFKTNGNANYGKYSNAEVDSLIDKLKTEKDTKERGNIATKVQQKLLEDNSNLFLVTPMLNLVSKNTVSGVTMYPVDYYLLDNKVSIK</sequence>
<dbReference type="GO" id="GO:0043190">
    <property type="term" value="C:ATP-binding cassette (ABC) transporter complex"/>
    <property type="evidence" value="ECO:0007669"/>
    <property type="project" value="InterPro"/>
</dbReference>
<keyword evidence="6" id="KW-1185">Reference proteome</keyword>
<feature type="domain" description="Solute-binding protein family 5" evidence="2">
    <location>
        <begin position="82"/>
        <end position="438"/>
    </location>
</feature>
<feature type="chain" id="PRO_5038433690" evidence="1">
    <location>
        <begin position="27"/>
        <end position="518"/>
    </location>
</feature>
<dbReference type="PATRIC" id="fig|1705578.3.peg.2101"/>
<evidence type="ECO:0000313" key="6">
    <source>
        <dbReference type="Proteomes" id="UP000093694"/>
    </source>
</evidence>
<evidence type="ECO:0000313" key="3">
    <source>
        <dbReference type="EMBL" id="OAA91160.1"/>
    </source>
</evidence>
<dbReference type="AlphaFoldDB" id="A0A166RWJ9"/>
<dbReference type="RefSeq" id="WP_063601905.1">
    <property type="nucleotide sequence ID" value="NZ_LITQ01000027.1"/>
</dbReference>
<name>A0A166RWJ9_9CLOT</name>
<evidence type="ECO:0000256" key="1">
    <source>
        <dbReference type="SAM" id="SignalP"/>
    </source>
</evidence>
<dbReference type="InterPro" id="IPR039424">
    <property type="entry name" value="SBP_5"/>
</dbReference>
<dbReference type="Gene3D" id="3.40.190.10">
    <property type="entry name" value="Periplasmic binding protein-like II"/>
    <property type="match status" value="1"/>
</dbReference>
<dbReference type="EMBL" id="LROR01000089">
    <property type="protein sequence ID" value="OBR90587.1"/>
    <property type="molecule type" value="Genomic_DNA"/>
</dbReference>
<dbReference type="EMBL" id="LITQ01000027">
    <property type="protein sequence ID" value="OAA91160.1"/>
    <property type="molecule type" value="Genomic_DNA"/>
</dbReference>
<gene>
    <name evidence="3" type="primary">appA</name>
    <name evidence="4" type="ORF">CLCOS_39520</name>
    <name evidence="3" type="ORF">WX73_01851</name>
</gene>
<evidence type="ECO:0000259" key="2">
    <source>
        <dbReference type="Pfam" id="PF00496"/>
    </source>
</evidence>
<feature type="signal peptide" evidence="1">
    <location>
        <begin position="1"/>
        <end position="26"/>
    </location>
</feature>
<proteinExistence type="predicted"/>
<dbReference type="SUPFAM" id="SSF53850">
    <property type="entry name" value="Periplasmic binding protein-like II"/>
    <property type="match status" value="1"/>
</dbReference>
<dbReference type="InterPro" id="IPR030678">
    <property type="entry name" value="Peptide/Ni-bd"/>
</dbReference>
<dbReference type="Proteomes" id="UP000093694">
    <property type="component" value="Unassembled WGS sequence"/>
</dbReference>
<dbReference type="PANTHER" id="PTHR30290">
    <property type="entry name" value="PERIPLASMIC BINDING COMPONENT OF ABC TRANSPORTER"/>
    <property type="match status" value="1"/>
</dbReference>
<dbReference type="Proteomes" id="UP000077384">
    <property type="component" value="Unassembled WGS sequence"/>
</dbReference>
<dbReference type="CDD" id="cd08490">
    <property type="entry name" value="PBP2_NikA_DppA_OppA_like_3"/>
    <property type="match status" value="1"/>
</dbReference>
<dbReference type="GO" id="GO:0015833">
    <property type="term" value="P:peptide transport"/>
    <property type="evidence" value="ECO:0007669"/>
    <property type="project" value="TreeGrafter"/>
</dbReference>
<accession>A0A166RWJ9</accession>
<dbReference type="Pfam" id="PF00496">
    <property type="entry name" value="SBP_bac_5"/>
    <property type="match status" value="1"/>
</dbReference>
<dbReference type="InterPro" id="IPR000914">
    <property type="entry name" value="SBP_5_dom"/>
</dbReference>
<evidence type="ECO:0000313" key="4">
    <source>
        <dbReference type="EMBL" id="OBR90587.1"/>
    </source>
</evidence>
<dbReference type="PROSITE" id="PS51257">
    <property type="entry name" value="PROKAR_LIPOPROTEIN"/>
    <property type="match status" value="1"/>
</dbReference>
<keyword evidence="1" id="KW-0732">Signal</keyword>
<dbReference type="PANTHER" id="PTHR30290:SF81">
    <property type="entry name" value="OLIGOPEPTIDE-BINDING PROTEIN OPPA"/>
    <property type="match status" value="1"/>
</dbReference>
<organism evidence="3 5">
    <name type="scientific">Clostridium coskatii</name>
    <dbReference type="NCBI Taxonomy" id="1705578"/>
    <lineage>
        <taxon>Bacteria</taxon>
        <taxon>Bacillati</taxon>
        <taxon>Bacillota</taxon>
        <taxon>Clostridia</taxon>
        <taxon>Eubacteriales</taxon>
        <taxon>Clostridiaceae</taxon>
        <taxon>Clostridium</taxon>
    </lineage>
</organism>
<dbReference type="PIRSF" id="PIRSF002741">
    <property type="entry name" value="MppA"/>
    <property type="match status" value="1"/>
</dbReference>
<dbReference type="Gene3D" id="3.10.105.10">
    <property type="entry name" value="Dipeptide-binding Protein, Domain 3"/>
    <property type="match status" value="1"/>
</dbReference>
<evidence type="ECO:0000313" key="5">
    <source>
        <dbReference type="Proteomes" id="UP000077384"/>
    </source>
</evidence>
<dbReference type="GO" id="GO:1904680">
    <property type="term" value="F:peptide transmembrane transporter activity"/>
    <property type="evidence" value="ECO:0007669"/>
    <property type="project" value="TreeGrafter"/>
</dbReference>
<comment type="caution">
    <text evidence="3">The sequence shown here is derived from an EMBL/GenBank/DDBJ whole genome shotgun (WGS) entry which is preliminary data.</text>
</comment>